<dbReference type="EMBL" id="JAGKSQ010000002">
    <property type="protein sequence ID" value="MBP3950877.1"/>
    <property type="molecule type" value="Genomic_DNA"/>
</dbReference>
<name>A0A941ANY5_9BACI</name>
<sequence length="303" mass="34622">MNQFKKVSVLITGATGYIGSQLTKRLVKEGSDVHLLVRPSSNTEMLTDVVKETTTHIYEGSYQSMEQAIQRSKPKIVFHLASFASIRYQTEDVPKMVESNIVMGAYLAEAMAKQNVRKLVNTSSFSQHMDHNDYLPNSLYAATKQAFEDLICYYTTFSMLDCTSLVLFDNYGLEDPRPKLMNLLYETMKEGTTLRMSPGEQYLDLLYIDDVINAYLVAGRRLLTNEGKGLERFTVGNENRIQLKKLVLLVKEITKKQIRVEWGALDYRAGEIMVPWNKGTPLPGWKQNVSLEEGIRRFFKTNE</sequence>
<dbReference type="PANTHER" id="PTHR43000">
    <property type="entry name" value="DTDP-D-GLUCOSE 4,6-DEHYDRATASE-RELATED"/>
    <property type="match status" value="1"/>
</dbReference>
<evidence type="ECO:0000313" key="3">
    <source>
        <dbReference type="EMBL" id="MBP3950877.1"/>
    </source>
</evidence>
<protein>
    <submittedName>
        <fullName evidence="3">NAD(P)-dependent oxidoreductase</fullName>
    </submittedName>
</protein>
<evidence type="ECO:0000259" key="2">
    <source>
        <dbReference type="Pfam" id="PF01370"/>
    </source>
</evidence>
<organism evidence="3 4">
    <name type="scientific">Halalkalibacter suaedae</name>
    <dbReference type="NCBI Taxonomy" id="2822140"/>
    <lineage>
        <taxon>Bacteria</taxon>
        <taxon>Bacillati</taxon>
        <taxon>Bacillota</taxon>
        <taxon>Bacilli</taxon>
        <taxon>Bacillales</taxon>
        <taxon>Bacillaceae</taxon>
        <taxon>Halalkalibacter</taxon>
    </lineage>
</organism>
<proteinExistence type="inferred from homology"/>
<dbReference type="InterPro" id="IPR001509">
    <property type="entry name" value="Epimerase_deHydtase"/>
</dbReference>
<gene>
    <name evidence="3" type="ORF">J7W16_06985</name>
</gene>
<accession>A0A941ANY5</accession>
<dbReference type="Pfam" id="PF01370">
    <property type="entry name" value="Epimerase"/>
    <property type="match status" value="1"/>
</dbReference>
<reference evidence="3" key="1">
    <citation type="submission" date="2021-03" db="EMBL/GenBank/DDBJ databases">
        <title>Bacillus suaedae sp. nov., isolated from Suaeda aralocaspica.</title>
        <authorList>
            <person name="Lei R.F.R."/>
        </authorList>
    </citation>
    <scope>NUCLEOTIDE SEQUENCE</scope>
    <source>
        <strain evidence="3">YZJH907-2</strain>
    </source>
</reference>
<evidence type="ECO:0000256" key="1">
    <source>
        <dbReference type="ARBA" id="ARBA00007637"/>
    </source>
</evidence>
<dbReference type="Proteomes" id="UP000678228">
    <property type="component" value="Unassembled WGS sequence"/>
</dbReference>
<dbReference type="InterPro" id="IPR036291">
    <property type="entry name" value="NAD(P)-bd_dom_sf"/>
</dbReference>
<comment type="caution">
    <text evidence="3">The sequence shown here is derived from an EMBL/GenBank/DDBJ whole genome shotgun (WGS) entry which is preliminary data.</text>
</comment>
<feature type="domain" description="NAD-dependent epimerase/dehydratase" evidence="2">
    <location>
        <begin position="9"/>
        <end position="221"/>
    </location>
</feature>
<dbReference type="Gene3D" id="3.40.50.720">
    <property type="entry name" value="NAD(P)-binding Rossmann-like Domain"/>
    <property type="match status" value="1"/>
</dbReference>
<comment type="similarity">
    <text evidence="1">Belongs to the NAD(P)-dependent epimerase/dehydratase family.</text>
</comment>
<dbReference type="RefSeq" id="WP_210596550.1">
    <property type="nucleotide sequence ID" value="NZ_JAGKSQ010000002.1"/>
</dbReference>
<dbReference type="SUPFAM" id="SSF51735">
    <property type="entry name" value="NAD(P)-binding Rossmann-fold domains"/>
    <property type="match status" value="1"/>
</dbReference>
<keyword evidence="4" id="KW-1185">Reference proteome</keyword>
<dbReference type="AlphaFoldDB" id="A0A941ANY5"/>
<evidence type="ECO:0000313" key="4">
    <source>
        <dbReference type="Proteomes" id="UP000678228"/>
    </source>
</evidence>